<dbReference type="Proteomes" id="UP000032930">
    <property type="component" value="Chromosome"/>
</dbReference>
<protein>
    <submittedName>
        <fullName evidence="1">Uncharacterized protein</fullName>
    </submittedName>
</protein>
<reference evidence="1 2" key="1">
    <citation type="submission" date="2014-02" db="EMBL/GenBank/DDBJ databases">
        <authorList>
            <person name="Genoscope - CEA"/>
        </authorList>
    </citation>
    <scope>NUCLEOTIDE SEQUENCE [LARGE SCALE GENOMIC DNA]</scope>
    <source>
        <strain evidence="1 2">CS03</strain>
    </source>
</reference>
<evidence type="ECO:0000313" key="1">
    <source>
        <dbReference type="EMBL" id="CDM89523.1"/>
    </source>
</evidence>
<proteinExistence type="predicted"/>
<sequence length="38" mass="4836">MPINFNMNFMLNLHIHIDLDRFIWRRYLQPDQGLRMKF</sequence>
<dbReference type="AlphaFoldDB" id="A0A0B6X9X2"/>
<dbReference type="EMBL" id="FO818637">
    <property type="protein sequence ID" value="CDM89523.1"/>
    <property type="molecule type" value="Genomic_DNA"/>
</dbReference>
<dbReference type="KEGG" id="xbv:XBW1_2166"/>
<accession>A0A0B6X9X2</accession>
<evidence type="ECO:0000313" key="2">
    <source>
        <dbReference type="Proteomes" id="UP000032930"/>
    </source>
</evidence>
<gene>
    <name evidence="1" type="ORF">XBW1_2166</name>
</gene>
<organism evidence="1 2">
    <name type="scientific">Xenorhabdus bovienii</name>
    <name type="common">Xenorhabdus nematophila subsp. bovienii</name>
    <dbReference type="NCBI Taxonomy" id="40576"/>
    <lineage>
        <taxon>Bacteria</taxon>
        <taxon>Pseudomonadati</taxon>
        <taxon>Pseudomonadota</taxon>
        <taxon>Gammaproteobacteria</taxon>
        <taxon>Enterobacterales</taxon>
        <taxon>Morganellaceae</taxon>
        <taxon>Xenorhabdus</taxon>
    </lineage>
</organism>
<name>A0A0B6X9X2_XENBV</name>